<evidence type="ECO:0000313" key="2">
    <source>
        <dbReference type="Proteomes" id="UP000199206"/>
    </source>
</evidence>
<dbReference type="Proteomes" id="UP000199206">
    <property type="component" value="Unassembled WGS sequence"/>
</dbReference>
<protein>
    <submittedName>
        <fullName evidence="1">Uncharacterized protein</fullName>
    </submittedName>
</protein>
<reference evidence="2" key="1">
    <citation type="submission" date="2016-10" db="EMBL/GenBank/DDBJ databases">
        <authorList>
            <person name="Varghese N."/>
            <person name="Submissions S."/>
        </authorList>
    </citation>
    <scope>NUCLEOTIDE SEQUENCE [LARGE SCALE GENOMIC DNA]</scope>
    <source>
        <strain evidence="2">S6-262</strain>
    </source>
</reference>
<dbReference type="AlphaFoldDB" id="A0A1H7Y4R7"/>
<dbReference type="RefSeq" id="WP_093663533.1">
    <property type="nucleotide sequence ID" value="NZ_FOCF01000001.1"/>
</dbReference>
<dbReference type="OrthoDB" id="7583076at2"/>
<name>A0A1H7Y4R7_9SPHN</name>
<gene>
    <name evidence="1" type="ORF">SAMN05192583_0097</name>
</gene>
<dbReference type="STRING" id="1166340.SAMN05192583_0097"/>
<sequence length="61" mass="7154">MVHAQIDLNALAQFVDTTLDYSADYEEDCFCFDFRGARIYCERHRNCFKLEVAGEAFQLPR</sequence>
<dbReference type="EMBL" id="FOCF01000001">
    <property type="protein sequence ID" value="SEM41152.1"/>
    <property type="molecule type" value="Genomic_DNA"/>
</dbReference>
<keyword evidence="2" id="KW-1185">Reference proteome</keyword>
<proteinExistence type="predicted"/>
<organism evidence="1 2">
    <name type="scientific">Sphingomonas gellani</name>
    <dbReference type="NCBI Taxonomy" id="1166340"/>
    <lineage>
        <taxon>Bacteria</taxon>
        <taxon>Pseudomonadati</taxon>
        <taxon>Pseudomonadota</taxon>
        <taxon>Alphaproteobacteria</taxon>
        <taxon>Sphingomonadales</taxon>
        <taxon>Sphingomonadaceae</taxon>
        <taxon>Sphingomonas</taxon>
    </lineage>
</organism>
<evidence type="ECO:0000313" key="1">
    <source>
        <dbReference type="EMBL" id="SEM41152.1"/>
    </source>
</evidence>
<accession>A0A1H7Y4R7</accession>